<evidence type="ECO:0000256" key="1">
    <source>
        <dbReference type="SAM" id="MobiDB-lite"/>
    </source>
</evidence>
<keyword evidence="4" id="KW-1185">Reference proteome</keyword>
<name>A0ABR1FZ37_AURAN</name>
<comment type="caution">
    <text evidence="3">The sequence shown here is derived from an EMBL/GenBank/DDBJ whole genome shotgun (WGS) entry which is preliminary data.</text>
</comment>
<sequence length="388" mass="42214">MIRLDAAALDGAISIASTQQGQCATAVLVVLLTWAVLTGRVYVVAWPSPKAASRADASPAPEPYGRESEELPEGPQRTLSRRRSTLDEPEEEAGGDAPSERGSILPTDLSGAAGQAFRDPKSKRLLLRDGAYWSEPDPYGFKVRGPSYLMDKVKVPCGPALFHLLDCDLFDIDEPQPHMARHLKDRMAALWAESGLLVEGKRPYTMIVQLQVPGPPYKSFCMYLGLPDRDAIFGADTPFGHVAKRFFEPITSPGGEGGGQFATNDKLHKWRNNTFKLIPRCVNAPFVVKRAVGEVPTLLGNKIQQFYFAPPDGDYFEVDCNIASSRIAQYTIGLAIDRASVVIADLAFLLQGGAPAELPEALIGAVRIEHIVMRDATKLDLSKSTSPP</sequence>
<protein>
    <recommendedName>
        <fullName evidence="2">Protein ENHANCED DISEASE RESISTANCE 2 C-terminal domain-containing protein</fullName>
    </recommendedName>
</protein>
<dbReference type="Proteomes" id="UP001363151">
    <property type="component" value="Unassembled WGS sequence"/>
</dbReference>
<dbReference type="EMBL" id="JBBJCI010000196">
    <property type="protein sequence ID" value="KAK7241533.1"/>
    <property type="molecule type" value="Genomic_DNA"/>
</dbReference>
<accession>A0ABR1FZ37</accession>
<feature type="domain" description="Protein ENHANCED DISEASE RESISTANCE 2 C-terminal" evidence="2">
    <location>
        <begin position="133"/>
        <end position="371"/>
    </location>
</feature>
<dbReference type="PANTHER" id="PTHR12136">
    <property type="entry name" value="ENHANCED DISEASE RESISTANCE-RELATED"/>
    <property type="match status" value="1"/>
</dbReference>
<organism evidence="3 4">
    <name type="scientific">Aureococcus anophagefferens</name>
    <name type="common">Harmful bloom alga</name>
    <dbReference type="NCBI Taxonomy" id="44056"/>
    <lineage>
        <taxon>Eukaryota</taxon>
        <taxon>Sar</taxon>
        <taxon>Stramenopiles</taxon>
        <taxon>Ochrophyta</taxon>
        <taxon>Pelagophyceae</taxon>
        <taxon>Pelagomonadales</taxon>
        <taxon>Pelagomonadaceae</taxon>
        <taxon>Aureococcus</taxon>
    </lineage>
</organism>
<reference evidence="3 4" key="1">
    <citation type="submission" date="2024-03" db="EMBL/GenBank/DDBJ databases">
        <title>Aureococcus anophagefferens CCMP1851 and Kratosvirus quantuckense: Draft genome of a second virus-susceptible host strain in the model system.</title>
        <authorList>
            <person name="Chase E."/>
            <person name="Truchon A.R."/>
            <person name="Schepens W."/>
            <person name="Wilhelm S.W."/>
        </authorList>
    </citation>
    <scope>NUCLEOTIDE SEQUENCE [LARGE SCALE GENOMIC DNA]</scope>
    <source>
        <strain evidence="3 4">CCMP1851</strain>
    </source>
</reference>
<proteinExistence type="predicted"/>
<dbReference type="InterPro" id="IPR009769">
    <property type="entry name" value="EDR2_C"/>
</dbReference>
<evidence type="ECO:0000313" key="4">
    <source>
        <dbReference type="Proteomes" id="UP001363151"/>
    </source>
</evidence>
<dbReference type="Pfam" id="PF07059">
    <property type="entry name" value="EDR2_C"/>
    <property type="match status" value="1"/>
</dbReference>
<gene>
    <name evidence="3" type="ORF">SO694_0045703</name>
</gene>
<dbReference type="PANTHER" id="PTHR12136:SF41">
    <property type="entry name" value="PLECKSTRIN HOMOLOGY (PH) AND LIPID-BINDING START DOMAINS-CONTAINING PROTEIN"/>
    <property type="match status" value="1"/>
</dbReference>
<dbReference type="InterPro" id="IPR045096">
    <property type="entry name" value="EDR2-like"/>
</dbReference>
<evidence type="ECO:0000259" key="2">
    <source>
        <dbReference type="Pfam" id="PF07059"/>
    </source>
</evidence>
<evidence type="ECO:0000313" key="3">
    <source>
        <dbReference type="EMBL" id="KAK7241533.1"/>
    </source>
</evidence>
<feature type="region of interest" description="Disordered" evidence="1">
    <location>
        <begin position="52"/>
        <end position="117"/>
    </location>
</feature>